<keyword evidence="4" id="KW-0406">Ion transport</keyword>
<dbReference type="PANTHER" id="PTHR30532:SF28">
    <property type="entry name" value="PETROBACTIN-BINDING PROTEIN YCLQ"/>
    <property type="match status" value="1"/>
</dbReference>
<evidence type="ECO:0000256" key="6">
    <source>
        <dbReference type="SAM" id="SignalP"/>
    </source>
</evidence>
<keyword evidence="4" id="KW-0408">Iron</keyword>
<evidence type="ECO:0000256" key="1">
    <source>
        <dbReference type="ARBA" id="ARBA00004196"/>
    </source>
</evidence>
<keyword evidence="5 6" id="KW-0732">Signal</keyword>
<dbReference type="EMBL" id="FOSK01000013">
    <property type="protein sequence ID" value="SFK97670.1"/>
    <property type="molecule type" value="Genomic_DNA"/>
</dbReference>
<gene>
    <name evidence="8" type="ORF">SAMN04488518_11310</name>
</gene>
<feature type="signal peptide" evidence="6">
    <location>
        <begin position="1"/>
        <end position="24"/>
    </location>
</feature>
<dbReference type="Pfam" id="PF01497">
    <property type="entry name" value="Peripla_BP_2"/>
    <property type="match status" value="1"/>
</dbReference>
<dbReference type="InterPro" id="IPR051313">
    <property type="entry name" value="Bact_iron-sidero_bind"/>
</dbReference>
<keyword evidence="9" id="KW-1185">Reference proteome</keyword>
<dbReference type="PANTHER" id="PTHR30532">
    <property type="entry name" value="IRON III DICITRATE-BINDING PERIPLASMIC PROTEIN"/>
    <property type="match status" value="1"/>
</dbReference>
<evidence type="ECO:0000256" key="3">
    <source>
        <dbReference type="ARBA" id="ARBA00022448"/>
    </source>
</evidence>
<comment type="similarity">
    <text evidence="2">Belongs to the bacterial solute-binding protein 8 family.</text>
</comment>
<dbReference type="PROSITE" id="PS50983">
    <property type="entry name" value="FE_B12_PBP"/>
    <property type="match status" value="1"/>
</dbReference>
<keyword evidence="3" id="KW-0813">Transport</keyword>
<name>A0A1I4DY66_9HYPH</name>
<dbReference type="SUPFAM" id="SSF53807">
    <property type="entry name" value="Helical backbone' metal receptor"/>
    <property type="match status" value="1"/>
</dbReference>
<dbReference type="Proteomes" id="UP000199598">
    <property type="component" value="Unassembled WGS sequence"/>
</dbReference>
<evidence type="ECO:0000256" key="5">
    <source>
        <dbReference type="ARBA" id="ARBA00022729"/>
    </source>
</evidence>
<feature type="chain" id="PRO_5045154472" evidence="6">
    <location>
        <begin position="25"/>
        <end position="302"/>
    </location>
</feature>
<dbReference type="RefSeq" id="WP_093522534.1">
    <property type="nucleotide sequence ID" value="NZ_FOSK01000013.1"/>
</dbReference>
<organism evidence="8 9">
    <name type="scientific">Pseudovibrio ascidiaceicola</name>
    <dbReference type="NCBI Taxonomy" id="285279"/>
    <lineage>
        <taxon>Bacteria</taxon>
        <taxon>Pseudomonadati</taxon>
        <taxon>Pseudomonadota</taxon>
        <taxon>Alphaproteobacteria</taxon>
        <taxon>Hyphomicrobiales</taxon>
        <taxon>Stappiaceae</taxon>
        <taxon>Pseudovibrio</taxon>
    </lineage>
</organism>
<evidence type="ECO:0000313" key="8">
    <source>
        <dbReference type="EMBL" id="SFK97670.1"/>
    </source>
</evidence>
<dbReference type="InterPro" id="IPR002491">
    <property type="entry name" value="ABC_transptr_periplasmic_BD"/>
</dbReference>
<dbReference type="CDD" id="cd01140">
    <property type="entry name" value="FatB"/>
    <property type="match status" value="1"/>
</dbReference>
<feature type="domain" description="Fe/B12 periplasmic-binding" evidence="7">
    <location>
        <begin position="44"/>
        <end position="302"/>
    </location>
</feature>
<dbReference type="Gene3D" id="3.40.50.1980">
    <property type="entry name" value="Nitrogenase molybdenum iron protein domain"/>
    <property type="match status" value="2"/>
</dbReference>
<comment type="caution">
    <text evidence="8">The sequence shown here is derived from an EMBL/GenBank/DDBJ whole genome shotgun (WGS) entry which is preliminary data.</text>
</comment>
<dbReference type="InterPro" id="IPR033870">
    <property type="entry name" value="FatB"/>
</dbReference>
<evidence type="ECO:0000256" key="2">
    <source>
        <dbReference type="ARBA" id="ARBA00008814"/>
    </source>
</evidence>
<proteinExistence type="inferred from homology"/>
<reference evidence="8 9" key="1">
    <citation type="submission" date="2016-10" db="EMBL/GenBank/DDBJ databases">
        <authorList>
            <person name="Varghese N."/>
            <person name="Submissions S."/>
        </authorList>
    </citation>
    <scope>NUCLEOTIDE SEQUENCE [LARGE SCALE GENOMIC DNA]</scope>
    <source>
        <strain evidence="8 9">DSM 16392</strain>
    </source>
</reference>
<evidence type="ECO:0000313" key="9">
    <source>
        <dbReference type="Proteomes" id="UP000199598"/>
    </source>
</evidence>
<sequence length="302" mass="32415">MFHRVTRSVAAFACLALAASPALSEQVEINTANGKASVVVEPKNLVVFDIGAVDNLNALGVQPAGVVNKMYVDYLDGVQSEADVIGTLFEPDFEAINALEPQLIIVGGRSSKQAKPLSELAPTIDMTPSSSEVSVTLLAHLEAYGKIFNKQDEAAELTRNYNSLLKQVKAAVKGKGKALFVLTNGPKASVFGPGSRFGWFHDELQIEPAMAEVAVASHGEAVSFEYIQKANPDWLLVMDRATAIGSDAENARQVLDNELVASTAAWKKGQVIYLDPAATYIAQGGYQATTRIFKQLIEAFNK</sequence>
<evidence type="ECO:0000256" key="4">
    <source>
        <dbReference type="ARBA" id="ARBA00022496"/>
    </source>
</evidence>
<keyword evidence="4" id="KW-0410">Iron transport</keyword>
<evidence type="ECO:0000259" key="7">
    <source>
        <dbReference type="PROSITE" id="PS50983"/>
    </source>
</evidence>
<accession>A0A1I4DY66</accession>
<comment type="subcellular location">
    <subcellularLocation>
        <location evidence="1">Cell envelope</location>
    </subcellularLocation>
</comment>
<protein>
    <submittedName>
        <fullName evidence="8">Iron complex transport system substrate-binding protein</fullName>
    </submittedName>
</protein>